<feature type="transmembrane region" description="Helical" evidence="1">
    <location>
        <begin position="149"/>
        <end position="172"/>
    </location>
</feature>
<dbReference type="AlphaFoldDB" id="A0A067S793"/>
<organism evidence="2 3">
    <name type="scientific">Galerina marginata (strain CBS 339.88)</name>
    <dbReference type="NCBI Taxonomy" id="685588"/>
    <lineage>
        <taxon>Eukaryota</taxon>
        <taxon>Fungi</taxon>
        <taxon>Dikarya</taxon>
        <taxon>Basidiomycota</taxon>
        <taxon>Agaricomycotina</taxon>
        <taxon>Agaricomycetes</taxon>
        <taxon>Agaricomycetidae</taxon>
        <taxon>Agaricales</taxon>
        <taxon>Agaricineae</taxon>
        <taxon>Strophariaceae</taxon>
        <taxon>Galerina</taxon>
    </lineage>
</organism>
<keyword evidence="1" id="KW-0812">Transmembrane</keyword>
<dbReference type="EMBL" id="KL142420">
    <property type="protein sequence ID" value="KDR66725.1"/>
    <property type="molecule type" value="Genomic_DNA"/>
</dbReference>
<proteinExistence type="predicted"/>
<feature type="transmembrane region" description="Helical" evidence="1">
    <location>
        <begin position="297"/>
        <end position="326"/>
    </location>
</feature>
<dbReference type="OrthoDB" id="3152367at2759"/>
<sequence>MTGIEDQSSVSEIDRLHVPSQLNSLKPAFPPAHFHMEPNNMNTAAVNSLRSNVTAHSTISMHDLPDNPRKSKAKNPVCTMTATEHKQSFSKHAKNWTEGIQKTIGDAKGIVDSVNALTTVAAFIGGVQSQIISSTLDDNKTPLEIAINFFAFLGLVLDVVGTFLGVLTIILLRSVIKYQLTLVESATKVQLVLEELDKPSDTEKIGKMTAKIKEFFDGNPSFRRSVPRDYRDKINDLPLAPNNSPRFISRILTGVLSILSSLILFNMGIIPLLTMGLGIICLLASTTLLAAQKLPVGIWATCVSIVGLSLSASLSAIGLLGVWLILNMGHTIFGRGAGEGGELDSREGCQDINPGDDIGKVVSPAQGGLELTFASAQNQGTSGDLADGEFEAPG</sequence>
<accession>A0A067S793</accession>
<reference evidence="3" key="1">
    <citation type="journal article" date="2014" name="Proc. Natl. Acad. Sci. U.S.A.">
        <title>Extensive sampling of basidiomycete genomes demonstrates inadequacy of the white-rot/brown-rot paradigm for wood decay fungi.</title>
        <authorList>
            <person name="Riley R."/>
            <person name="Salamov A.A."/>
            <person name="Brown D.W."/>
            <person name="Nagy L.G."/>
            <person name="Floudas D."/>
            <person name="Held B.W."/>
            <person name="Levasseur A."/>
            <person name="Lombard V."/>
            <person name="Morin E."/>
            <person name="Otillar R."/>
            <person name="Lindquist E.A."/>
            <person name="Sun H."/>
            <person name="LaButti K.M."/>
            <person name="Schmutz J."/>
            <person name="Jabbour D."/>
            <person name="Luo H."/>
            <person name="Baker S.E."/>
            <person name="Pisabarro A.G."/>
            <person name="Walton J.D."/>
            <person name="Blanchette R.A."/>
            <person name="Henrissat B."/>
            <person name="Martin F."/>
            <person name="Cullen D."/>
            <person name="Hibbett D.S."/>
            <person name="Grigoriev I.V."/>
        </authorList>
    </citation>
    <scope>NUCLEOTIDE SEQUENCE [LARGE SCALE GENOMIC DNA]</scope>
    <source>
        <strain evidence="3">CBS 339.88</strain>
    </source>
</reference>
<dbReference type="Proteomes" id="UP000027222">
    <property type="component" value="Unassembled WGS sequence"/>
</dbReference>
<dbReference type="HOGENOM" id="CLU_700290_0_0_1"/>
<keyword evidence="1" id="KW-1133">Transmembrane helix</keyword>
<name>A0A067S793_GALM3</name>
<evidence type="ECO:0000256" key="1">
    <source>
        <dbReference type="SAM" id="Phobius"/>
    </source>
</evidence>
<gene>
    <name evidence="2" type="ORF">GALMADRAFT_147613</name>
</gene>
<keyword evidence="3" id="KW-1185">Reference proteome</keyword>
<feature type="transmembrane region" description="Helical" evidence="1">
    <location>
        <begin position="272"/>
        <end position="291"/>
    </location>
</feature>
<keyword evidence="1" id="KW-0472">Membrane</keyword>
<evidence type="ECO:0000313" key="3">
    <source>
        <dbReference type="Proteomes" id="UP000027222"/>
    </source>
</evidence>
<protein>
    <submittedName>
        <fullName evidence="2">Uncharacterized protein</fullName>
    </submittedName>
</protein>
<evidence type="ECO:0000313" key="2">
    <source>
        <dbReference type="EMBL" id="KDR66725.1"/>
    </source>
</evidence>
<feature type="transmembrane region" description="Helical" evidence="1">
    <location>
        <begin position="247"/>
        <end position="265"/>
    </location>
</feature>